<proteinExistence type="predicted"/>
<dbReference type="Proteomes" id="UP001597374">
    <property type="component" value="Unassembled WGS sequence"/>
</dbReference>
<evidence type="ECO:0000313" key="2">
    <source>
        <dbReference type="Proteomes" id="UP001597374"/>
    </source>
</evidence>
<comment type="caution">
    <text evidence="1">The sequence shown here is derived from an EMBL/GenBank/DDBJ whole genome shotgun (WGS) entry which is preliminary data.</text>
</comment>
<keyword evidence="2" id="KW-1185">Reference proteome</keyword>
<gene>
    <name evidence="1" type="ORF">ACFSKP_06305</name>
</gene>
<dbReference type="EMBL" id="JBHUIM010000001">
    <property type="protein sequence ID" value="MFD2245859.1"/>
    <property type="molecule type" value="Genomic_DNA"/>
</dbReference>
<sequence>MPLSKPLGHDDESGFSFVKEILQDDPTCAINFDRLQRHPEKGYIIFEFLLCDEKQPKVNPYTSHPSKYWHKNSQKFISLYRVAQDLQATLYLVNYSKKGTANEDKVKVIKVEDLTAEGIAKETVWDTTRSNFAKWFRKLNRECCQ</sequence>
<dbReference type="RefSeq" id="WP_250427505.1">
    <property type="nucleotide sequence ID" value="NZ_JALPRR010000001.1"/>
</dbReference>
<accession>A0ABW5CV09</accession>
<name>A0ABW5CV09_9BACT</name>
<organism evidence="1 2">
    <name type="scientific">Pontibacter ruber</name>
    <dbReference type="NCBI Taxonomy" id="1343895"/>
    <lineage>
        <taxon>Bacteria</taxon>
        <taxon>Pseudomonadati</taxon>
        <taxon>Bacteroidota</taxon>
        <taxon>Cytophagia</taxon>
        <taxon>Cytophagales</taxon>
        <taxon>Hymenobacteraceae</taxon>
        <taxon>Pontibacter</taxon>
    </lineage>
</organism>
<protein>
    <submittedName>
        <fullName evidence="1">Uncharacterized protein</fullName>
    </submittedName>
</protein>
<reference evidence="2" key="1">
    <citation type="journal article" date="2019" name="Int. J. Syst. Evol. Microbiol.">
        <title>The Global Catalogue of Microorganisms (GCM) 10K type strain sequencing project: providing services to taxonomists for standard genome sequencing and annotation.</title>
        <authorList>
            <consortium name="The Broad Institute Genomics Platform"/>
            <consortium name="The Broad Institute Genome Sequencing Center for Infectious Disease"/>
            <person name="Wu L."/>
            <person name="Ma J."/>
        </authorList>
    </citation>
    <scope>NUCLEOTIDE SEQUENCE [LARGE SCALE GENOMIC DNA]</scope>
    <source>
        <strain evidence="2">CGMCC 4.1782</strain>
    </source>
</reference>
<evidence type="ECO:0000313" key="1">
    <source>
        <dbReference type="EMBL" id="MFD2245859.1"/>
    </source>
</evidence>